<reference evidence="4 5" key="1">
    <citation type="submission" date="2013-12" db="EMBL/GenBank/DDBJ databases">
        <authorList>
            <person name="Cubeta M."/>
            <person name="Pakala S."/>
            <person name="Fedorova N."/>
            <person name="Thomas E."/>
            <person name="Dean R."/>
            <person name="Jabaji S."/>
            <person name="Neate S."/>
            <person name="Toda T."/>
            <person name="Tavantzis S."/>
            <person name="Vilgalys R."/>
            <person name="Bharathan N."/>
            <person name="Pakala S."/>
            <person name="Losada L.S."/>
            <person name="Zafar N."/>
            <person name="Nierman W."/>
        </authorList>
    </citation>
    <scope>NUCLEOTIDE SEQUENCE [LARGE SCALE GENOMIC DNA]</scope>
    <source>
        <strain evidence="4 5">123E</strain>
    </source>
</reference>
<keyword evidence="4" id="KW-0315">Glutamine amidotransferase</keyword>
<evidence type="ECO:0000313" key="4">
    <source>
        <dbReference type="EMBL" id="KEP52666.1"/>
    </source>
</evidence>
<dbReference type="AlphaFoldDB" id="A0A074S027"/>
<protein>
    <submittedName>
        <fullName evidence="4">Class I glutamine amidotransferase-like protein</fullName>
    </submittedName>
</protein>
<dbReference type="InterPro" id="IPR029062">
    <property type="entry name" value="Class_I_gatase-like"/>
</dbReference>
<feature type="domain" description="ThuA-like" evidence="3">
    <location>
        <begin position="17"/>
        <end position="242"/>
    </location>
</feature>
<feature type="signal peptide" evidence="2">
    <location>
        <begin position="1"/>
        <end position="16"/>
    </location>
</feature>
<keyword evidence="2" id="KW-0732">Signal</keyword>
<dbReference type="InterPro" id="IPR029010">
    <property type="entry name" value="ThuA-like"/>
</dbReference>
<comment type="caution">
    <text evidence="4">The sequence shown here is derived from an EMBL/GenBank/DDBJ whole genome shotgun (WGS) entry which is preliminary data.</text>
</comment>
<feature type="compositionally biased region" description="Polar residues" evidence="1">
    <location>
        <begin position="262"/>
        <end position="274"/>
    </location>
</feature>
<evidence type="ECO:0000256" key="2">
    <source>
        <dbReference type="SAM" id="SignalP"/>
    </source>
</evidence>
<dbReference type="PANTHER" id="PTHR40469:SF2">
    <property type="entry name" value="GALACTOSE-BINDING DOMAIN-LIKE SUPERFAMILY PROTEIN"/>
    <property type="match status" value="1"/>
</dbReference>
<gene>
    <name evidence="4" type="ORF">V565_042210</name>
</gene>
<proteinExistence type="predicted"/>
<feature type="region of interest" description="Disordered" evidence="1">
    <location>
        <begin position="250"/>
        <end position="274"/>
    </location>
</feature>
<dbReference type="Pfam" id="PF06283">
    <property type="entry name" value="ThuA"/>
    <property type="match status" value="1"/>
</dbReference>
<keyword evidence="4" id="KW-0808">Transferase</keyword>
<dbReference type="EMBL" id="AZST01000094">
    <property type="protein sequence ID" value="KEP52666.1"/>
    <property type="molecule type" value="Genomic_DNA"/>
</dbReference>
<dbReference type="HOGENOM" id="CLU_057383_0_0_1"/>
<evidence type="ECO:0000259" key="3">
    <source>
        <dbReference type="Pfam" id="PF06283"/>
    </source>
</evidence>
<dbReference type="Gene3D" id="3.40.50.880">
    <property type="match status" value="1"/>
</dbReference>
<organism evidence="4 5">
    <name type="scientific">Rhizoctonia solani 123E</name>
    <dbReference type="NCBI Taxonomy" id="1423351"/>
    <lineage>
        <taxon>Eukaryota</taxon>
        <taxon>Fungi</taxon>
        <taxon>Dikarya</taxon>
        <taxon>Basidiomycota</taxon>
        <taxon>Agaricomycotina</taxon>
        <taxon>Agaricomycetes</taxon>
        <taxon>Cantharellales</taxon>
        <taxon>Ceratobasidiaceae</taxon>
        <taxon>Rhizoctonia</taxon>
    </lineage>
</organism>
<dbReference type="PANTHER" id="PTHR40469">
    <property type="entry name" value="SECRETED GLYCOSYL HYDROLASE"/>
    <property type="match status" value="1"/>
</dbReference>
<keyword evidence="5" id="KW-1185">Reference proteome</keyword>
<name>A0A074S027_9AGAM</name>
<evidence type="ECO:0000313" key="5">
    <source>
        <dbReference type="Proteomes" id="UP000027456"/>
    </source>
</evidence>
<dbReference type="SUPFAM" id="SSF52317">
    <property type="entry name" value="Class I glutamine amidotransferase-like"/>
    <property type="match status" value="1"/>
</dbReference>
<dbReference type="OrthoDB" id="3482285at2759"/>
<sequence>MHLSTLMVNLVAQVTSRILIYSATAGYRHDSIPAATAALQQLGRQHEIAFDATEDNTQFNDSNLANYDAILFLSNSEEVLNDSGKQAFQNYLDKGGNFVGIHAASACLYNTTFYRNEVGAFFDYHPELQPVTFLVLDKDHPSTTMLPDRWTYTEEVYNFRSDPRSVGANVLLSVDASSYTDTHAQTHTQGSPHPIAWCQERGAGAADSSTAGRSFYTSLGHLTSTWGDQTFLAHVLGGVQWTLASNKTRAMNPNGQVGAVPPSTSSGEMSTPIG</sequence>
<accession>A0A074S027</accession>
<dbReference type="GO" id="GO:0016740">
    <property type="term" value="F:transferase activity"/>
    <property type="evidence" value="ECO:0007669"/>
    <property type="project" value="UniProtKB-KW"/>
</dbReference>
<feature type="chain" id="PRO_5001698390" evidence="2">
    <location>
        <begin position="17"/>
        <end position="274"/>
    </location>
</feature>
<evidence type="ECO:0000256" key="1">
    <source>
        <dbReference type="SAM" id="MobiDB-lite"/>
    </source>
</evidence>
<dbReference type="Proteomes" id="UP000027456">
    <property type="component" value="Unassembled WGS sequence"/>
</dbReference>